<keyword evidence="5" id="KW-1185">Reference proteome</keyword>
<reference evidence="4" key="1">
    <citation type="journal article" date="2023" name="Int. J. Syst. Evol. Microbiol.">
        <title>Mesoterricola silvestris gen. nov., sp. nov., Mesoterricola sediminis sp. nov., Geothrix oryzae sp. nov., Geothrix edaphica sp. nov., Geothrix rubra sp. nov., and Geothrix limicola sp. nov., six novel members of Acidobacteriota isolated from soils.</title>
        <authorList>
            <person name="Itoh H."/>
            <person name="Sugisawa Y."/>
            <person name="Mise K."/>
            <person name="Xu Z."/>
            <person name="Kuniyasu M."/>
            <person name="Ushijima N."/>
            <person name="Kawano K."/>
            <person name="Kobayashi E."/>
            <person name="Shiratori Y."/>
            <person name="Masuda Y."/>
            <person name="Senoo K."/>
        </authorList>
    </citation>
    <scope>NUCLEOTIDE SEQUENCE</scope>
    <source>
        <strain evidence="4">W786</strain>
    </source>
</reference>
<feature type="region of interest" description="Disordered" evidence="2">
    <location>
        <begin position="89"/>
        <end position="120"/>
    </location>
</feature>
<dbReference type="PANTHER" id="PTHR30204">
    <property type="entry name" value="REDOX-CYCLING DRUG-SENSING TRANSCRIPTIONAL ACTIVATOR SOXR"/>
    <property type="match status" value="1"/>
</dbReference>
<keyword evidence="1" id="KW-0238">DNA-binding</keyword>
<name>A0AA48GS68_9BACT</name>
<evidence type="ECO:0000256" key="2">
    <source>
        <dbReference type="SAM" id="MobiDB-lite"/>
    </source>
</evidence>
<dbReference type="SUPFAM" id="SSF46955">
    <property type="entry name" value="Putative DNA-binding domain"/>
    <property type="match status" value="1"/>
</dbReference>
<dbReference type="Pfam" id="PF13411">
    <property type="entry name" value="MerR_1"/>
    <property type="match status" value="1"/>
</dbReference>
<dbReference type="CDD" id="cd04766">
    <property type="entry name" value="HTH_HspR"/>
    <property type="match status" value="1"/>
</dbReference>
<feature type="domain" description="HTH merR-type" evidence="3">
    <location>
        <begin position="1"/>
        <end position="68"/>
    </location>
</feature>
<dbReference type="InterPro" id="IPR009061">
    <property type="entry name" value="DNA-bd_dom_put_sf"/>
</dbReference>
<dbReference type="InterPro" id="IPR000551">
    <property type="entry name" value="MerR-type_HTH_dom"/>
</dbReference>
<dbReference type="SMART" id="SM00422">
    <property type="entry name" value="HTH_MERR"/>
    <property type="match status" value="1"/>
</dbReference>
<evidence type="ECO:0000256" key="1">
    <source>
        <dbReference type="ARBA" id="ARBA00023125"/>
    </source>
</evidence>
<dbReference type="EMBL" id="AP027081">
    <property type="protein sequence ID" value="BDU75194.1"/>
    <property type="molecule type" value="Genomic_DNA"/>
</dbReference>
<dbReference type="Gene3D" id="1.10.1660.10">
    <property type="match status" value="1"/>
</dbReference>
<organism evidence="4 5">
    <name type="scientific">Mesoterricola sediminis</name>
    <dbReference type="NCBI Taxonomy" id="2927980"/>
    <lineage>
        <taxon>Bacteria</taxon>
        <taxon>Pseudomonadati</taxon>
        <taxon>Acidobacteriota</taxon>
        <taxon>Holophagae</taxon>
        <taxon>Holophagales</taxon>
        <taxon>Holophagaceae</taxon>
        <taxon>Mesoterricola</taxon>
    </lineage>
</organism>
<dbReference type="PANTHER" id="PTHR30204:SF58">
    <property type="entry name" value="HTH-TYPE TRANSCRIPTIONAL REGULATOR YFMP"/>
    <property type="match status" value="1"/>
</dbReference>
<dbReference type="AlphaFoldDB" id="A0AA48GS68"/>
<dbReference type="GO" id="GO:0003677">
    <property type="term" value="F:DNA binding"/>
    <property type="evidence" value="ECO:0007669"/>
    <property type="project" value="UniProtKB-KW"/>
</dbReference>
<dbReference type="GO" id="GO:0003700">
    <property type="term" value="F:DNA-binding transcription factor activity"/>
    <property type="evidence" value="ECO:0007669"/>
    <property type="project" value="InterPro"/>
</dbReference>
<dbReference type="Proteomes" id="UP001228113">
    <property type="component" value="Chromosome"/>
</dbReference>
<gene>
    <name evidence="4" type="ORF">METESE_01520</name>
</gene>
<dbReference type="KEGG" id="msea:METESE_01520"/>
<protein>
    <recommendedName>
        <fullName evidence="3">HTH merR-type domain-containing protein</fullName>
    </recommendedName>
</protein>
<dbReference type="RefSeq" id="WP_279342070.1">
    <property type="nucleotide sequence ID" value="NZ_AP027081.1"/>
</dbReference>
<dbReference type="InterPro" id="IPR047057">
    <property type="entry name" value="MerR_fam"/>
</dbReference>
<sequence length="120" mass="13659">MIGVVAARYEIHPQTLRLYEREGLLLPSRTEGKTRLYSEEDLERLEFILSLTRDLGVNLAGVEVVLNLRDRMQKMQEEMQNIIAKHESKMRSAGLEPEQGPEGISSTGLVKLTPQGLRKR</sequence>
<accession>A0AA48GS68</accession>
<evidence type="ECO:0000313" key="4">
    <source>
        <dbReference type="EMBL" id="BDU75194.1"/>
    </source>
</evidence>
<proteinExistence type="predicted"/>
<dbReference type="PRINTS" id="PR00040">
    <property type="entry name" value="HTHMERR"/>
</dbReference>
<evidence type="ECO:0000313" key="5">
    <source>
        <dbReference type="Proteomes" id="UP001228113"/>
    </source>
</evidence>
<evidence type="ECO:0000259" key="3">
    <source>
        <dbReference type="PROSITE" id="PS50937"/>
    </source>
</evidence>
<dbReference type="PROSITE" id="PS50937">
    <property type="entry name" value="HTH_MERR_2"/>
    <property type="match status" value="1"/>
</dbReference>